<accession>A0A2A9PNB0</accession>
<feature type="compositionally biased region" description="Low complexity" evidence="1">
    <location>
        <begin position="105"/>
        <end position="122"/>
    </location>
</feature>
<reference evidence="2 3" key="2">
    <citation type="journal article" date="2017" name="Sci. Rep.">
        <title>Ant-infecting Ophiocordyceps genomes reveal a high diversity of potential behavioral manipulation genes and a possible major role for enterotoxins.</title>
        <authorList>
            <person name="de Bekker C."/>
            <person name="Ohm R.A."/>
            <person name="Evans H.C."/>
            <person name="Brachmann A."/>
            <person name="Hughes D.P."/>
        </authorList>
    </citation>
    <scope>NUCLEOTIDE SEQUENCE [LARGE SCALE GENOMIC DNA]</scope>
    <source>
        <strain evidence="2 3">SC16a</strain>
    </source>
</reference>
<feature type="compositionally biased region" description="Basic and acidic residues" evidence="1">
    <location>
        <begin position="270"/>
        <end position="282"/>
    </location>
</feature>
<evidence type="ECO:0000313" key="3">
    <source>
        <dbReference type="Proteomes" id="UP000037136"/>
    </source>
</evidence>
<proteinExistence type="predicted"/>
<reference evidence="2 3" key="1">
    <citation type="journal article" date="2015" name="BMC Genomics">
        <title>Gene expression during zombie ant biting behavior reflects the complexity underlying fungal parasitic behavioral manipulation.</title>
        <authorList>
            <person name="de Bekker C."/>
            <person name="Ohm R.A."/>
            <person name="Loreto R.G."/>
            <person name="Sebastian A."/>
            <person name="Albert I."/>
            <person name="Merrow M."/>
            <person name="Brachmann A."/>
            <person name="Hughes D.P."/>
        </authorList>
    </citation>
    <scope>NUCLEOTIDE SEQUENCE [LARGE SCALE GENOMIC DNA]</scope>
    <source>
        <strain evidence="2 3">SC16a</strain>
    </source>
</reference>
<dbReference type="Proteomes" id="UP000037136">
    <property type="component" value="Unassembled WGS sequence"/>
</dbReference>
<name>A0A2A9PNB0_OPHUN</name>
<protein>
    <submittedName>
        <fullName evidence="2">Uncharacterized protein</fullName>
    </submittedName>
</protein>
<evidence type="ECO:0000313" key="2">
    <source>
        <dbReference type="EMBL" id="PFH62377.1"/>
    </source>
</evidence>
<dbReference type="AlphaFoldDB" id="A0A2A9PNB0"/>
<organism evidence="2 3">
    <name type="scientific">Ophiocordyceps unilateralis</name>
    <name type="common">Zombie-ant fungus</name>
    <name type="synonym">Torrubia unilateralis</name>
    <dbReference type="NCBI Taxonomy" id="268505"/>
    <lineage>
        <taxon>Eukaryota</taxon>
        <taxon>Fungi</taxon>
        <taxon>Dikarya</taxon>
        <taxon>Ascomycota</taxon>
        <taxon>Pezizomycotina</taxon>
        <taxon>Sordariomycetes</taxon>
        <taxon>Hypocreomycetidae</taxon>
        <taxon>Hypocreales</taxon>
        <taxon>Ophiocordycipitaceae</taxon>
        <taxon>Ophiocordyceps</taxon>
    </lineage>
</organism>
<feature type="compositionally biased region" description="Polar residues" evidence="1">
    <location>
        <begin position="1"/>
        <end position="17"/>
    </location>
</feature>
<evidence type="ECO:0000256" key="1">
    <source>
        <dbReference type="SAM" id="MobiDB-lite"/>
    </source>
</evidence>
<keyword evidence="3" id="KW-1185">Reference proteome</keyword>
<feature type="compositionally biased region" description="Low complexity" evidence="1">
    <location>
        <begin position="50"/>
        <end position="61"/>
    </location>
</feature>
<dbReference type="OrthoDB" id="5398515at2759"/>
<sequence>MASKVTGSRTPSPSARVNTPPAPRFGFADPYEPYTPRKSARISSQHAATRKTATPRATSTRPHQPTSPRMSKRANAQSNAAMVSPVPSPRKKTHPASDSHRQPSATLTAEAAAEAAATLGLGDAKTASTTSISRATGMLPTPSKTPQKPPNKKTAEHIQTFARNLFGTEEETMPKRRPKKYSGVTLESFTREEESPIEIFTDFKDRVPVKDHSADNPFYGNAAVSEPSKRRSKRRLVHVPGHGAQSIEEASRRDDGMVYVFRGKKFFREFSDVDESQRHGPDTYEADTESELSRPSTRSTVKPRLLWSRRASENQNEDEEATTDEEDTRVAGDPDCPQTPKKAYAASVKTPEAPKYAPVSPPDTKRTTRSTNKLAHEGTPLKRASGRRSPFDTWPRTKEVRHTSTSKRHGESLAASTTKRTRA</sequence>
<feature type="region of interest" description="Disordered" evidence="1">
    <location>
        <begin position="270"/>
        <end position="423"/>
    </location>
</feature>
<gene>
    <name evidence="2" type="ORF">XA68_13816</name>
</gene>
<feature type="compositionally biased region" description="Polar residues" evidence="1">
    <location>
        <begin position="62"/>
        <end position="81"/>
    </location>
</feature>
<feature type="region of interest" description="Disordered" evidence="1">
    <location>
        <begin position="1"/>
        <end position="155"/>
    </location>
</feature>
<feature type="compositionally biased region" description="Acidic residues" evidence="1">
    <location>
        <begin position="315"/>
        <end position="327"/>
    </location>
</feature>
<feature type="region of interest" description="Disordered" evidence="1">
    <location>
        <begin position="211"/>
        <end position="254"/>
    </location>
</feature>
<comment type="caution">
    <text evidence="2">The sequence shown here is derived from an EMBL/GenBank/DDBJ whole genome shotgun (WGS) entry which is preliminary data.</text>
</comment>
<dbReference type="EMBL" id="LAZP02000030">
    <property type="protein sequence ID" value="PFH62377.1"/>
    <property type="molecule type" value="Genomic_DNA"/>
</dbReference>
<feature type="compositionally biased region" description="Polar residues" evidence="1">
    <location>
        <begin position="414"/>
        <end position="423"/>
    </location>
</feature>